<reference evidence="1" key="1">
    <citation type="submission" date="2020-02" db="EMBL/GenBank/DDBJ databases">
        <authorList>
            <person name="Meier V. D."/>
        </authorList>
    </citation>
    <scope>NUCLEOTIDE SEQUENCE</scope>
    <source>
        <strain evidence="1">AVDCRST_MAG77</strain>
    </source>
</reference>
<dbReference type="AlphaFoldDB" id="A0A6J4J0E3"/>
<accession>A0A6J4J0E3</accession>
<organism evidence="1">
    <name type="scientific">uncultured Chloroflexota bacterium</name>
    <dbReference type="NCBI Taxonomy" id="166587"/>
    <lineage>
        <taxon>Bacteria</taxon>
        <taxon>Bacillati</taxon>
        <taxon>Chloroflexota</taxon>
        <taxon>environmental samples</taxon>
    </lineage>
</organism>
<gene>
    <name evidence="1" type="ORF">AVDCRST_MAG77-2862</name>
</gene>
<proteinExistence type="predicted"/>
<sequence>MDGVTLLERARGAGLTVAADGDKLIVKGPKAAGPVAREVLSHKAAVLAALTPPPNSHYLQNGECPTDPRPDLADDSPYWTVLLRWAWIEDNQSALGALHGVRCCGAVLELQASGALRIVAGAEYLGVWEDDRQKWLAPHREAIGRWLKVMADGEREAA</sequence>
<dbReference type="EMBL" id="CADCTC010000163">
    <property type="protein sequence ID" value="CAA9264897.1"/>
    <property type="molecule type" value="Genomic_DNA"/>
</dbReference>
<name>A0A6J4J0E3_9CHLR</name>
<evidence type="ECO:0008006" key="2">
    <source>
        <dbReference type="Google" id="ProtNLM"/>
    </source>
</evidence>
<protein>
    <recommendedName>
        <fullName evidence="2">TubC N-terminal docking domain-containing protein</fullName>
    </recommendedName>
</protein>
<evidence type="ECO:0000313" key="1">
    <source>
        <dbReference type="EMBL" id="CAA9264897.1"/>
    </source>
</evidence>